<dbReference type="Proteomes" id="UP000020103">
    <property type="component" value="Unassembled WGS sequence"/>
</dbReference>
<dbReference type="AlphaFoldDB" id="A0A829Q237"/>
<gene>
    <name evidence="1" type="ORF">I543_0038</name>
</gene>
<organism evidence="1 2">
    <name type="scientific">Mycobacteroides abscessus 21</name>
    <dbReference type="NCBI Taxonomy" id="1299324"/>
    <lineage>
        <taxon>Bacteria</taxon>
        <taxon>Bacillati</taxon>
        <taxon>Actinomycetota</taxon>
        <taxon>Actinomycetes</taxon>
        <taxon>Mycobacteriales</taxon>
        <taxon>Mycobacteriaceae</taxon>
        <taxon>Mycobacteroides</taxon>
        <taxon>Mycobacteroides abscessus</taxon>
    </lineage>
</organism>
<evidence type="ECO:0000313" key="1">
    <source>
        <dbReference type="EMBL" id="EUA46629.1"/>
    </source>
</evidence>
<name>A0A829Q237_9MYCO</name>
<evidence type="ECO:0000313" key="2">
    <source>
        <dbReference type="Proteomes" id="UP000020103"/>
    </source>
</evidence>
<sequence>MSKRYFTIVCAGCSTWYRFSHAPTALISTQGSVSSEALLSDWQLP</sequence>
<protein>
    <submittedName>
        <fullName evidence="1">Uncharacterized protein</fullName>
    </submittedName>
</protein>
<comment type="caution">
    <text evidence="1">The sequence shown here is derived from an EMBL/GenBank/DDBJ whole genome shotgun (WGS) entry which is preliminary data.</text>
</comment>
<accession>A0A829Q237</accession>
<dbReference type="EMBL" id="JAOF01000001">
    <property type="protein sequence ID" value="EUA46629.1"/>
    <property type="molecule type" value="Genomic_DNA"/>
</dbReference>
<reference evidence="1 2" key="1">
    <citation type="submission" date="2013-12" db="EMBL/GenBank/DDBJ databases">
        <authorList>
            <person name="Madinger N."/>
            <person name="Lenaerts A."/>
            <person name="Ordway D."/>
            <person name="DeGroote M.A."/>
            <person name="Parker T."/>
            <person name="Sizemore C."/>
            <person name="Tallon L.J."/>
            <person name="Sadzewicz L.K."/>
            <person name="Sengamalay N."/>
            <person name="Fraser C.M."/>
            <person name="Hine E."/>
            <person name="Shefchek K.A."/>
            <person name="Das S.P."/>
            <person name="Tettelin H."/>
        </authorList>
    </citation>
    <scope>NUCLEOTIDE SEQUENCE [LARGE SCALE GENOMIC DNA]</scope>
    <source>
        <strain evidence="1 2">21</strain>
    </source>
</reference>
<proteinExistence type="predicted"/>